<organism evidence="2 3">
    <name type="scientific">Mugilogobius chulae</name>
    <name type="common">yellowstripe goby</name>
    <dbReference type="NCBI Taxonomy" id="88201"/>
    <lineage>
        <taxon>Eukaryota</taxon>
        <taxon>Metazoa</taxon>
        <taxon>Chordata</taxon>
        <taxon>Craniata</taxon>
        <taxon>Vertebrata</taxon>
        <taxon>Euteleostomi</taxon>
        <taxon>Actinopterygii</taxon>
        <taxon>Neopterygii</taxon>
        <taxon>Teleostei</taxon>
        <taxon>Neoteleostei</taxon>
        <taxon>Acanthomorphata</taxon>
        <taxon>Gobiaria</taxon>
        <taxon>Gobiiformes</taxon>
        <taxon>Gobioidei</taxon>
        <taxon>Gobiidae</taxon>
        <taxon>Gobionellinae</taxon>
        <taxon>Mugilogobius</taxon>
    </lineage>
</organism>
<name>A0AAW0PGQ9_9GOBI</name>
<keyword evidence="3" id="KW-1185">Reference proteome</keyword>
<sequence>MLIVFLWVFCGGGVYWCGRGRMSNPASDYSDCLHTKRRGSLDATAKLDEKIIRKSDTIWSYIDVRHLESHTTPSHHMHPSMDPAEQIYWQKSPNQELLSSPAVHIPQLTLSCALDCTYLFFWPSTGH</sequence>
<protein>
    <recommendedName>
        <fullName evidence="4">Secreted protein</fullName>
    </recommendedName>
</protein>
<gene>
    <name evidence="2" type="ORF">WMY93_012134</name>
</gene>
<reference evidence="3" key="1">
    <citation type="submission" date="2024-04" db="EMBL/GenBank/DDBJ databases">
        <title>Salinicola lusitanus LLJ914,a marine bacterium isolated from the Okinawa Trough.</title>
        <authorList>
            <person name="Li J."/>
        </authorList>
    </citation>
    <scope>NUCLEOTIDE SEQUENCE [LARGE SCALE GENOMIC DNA]</scope>
</reference>
<dbReference type="EMBL" id="JBBPFD010000008">
    <property type="protein sequence ID" value="KAK7916373.1"/>
    <property type="molecule type" value="Genomic_DNA"/>
</dbReference>
<keyword evidence="1" id="KW-0732">Signal</keyword>
<proteinExistence type="predicted"/>
<dbReference type="Proteomes" id="UP001460270">
    <property type="component" value="Unassembled WGS sequence"/>
</dbReference>
<feature type="signal peptide" evidence="1">
    <location>
        <begin position="1"/>
        <end position="20"/>
    </location>
</feature>
<comment type="caution">
    <text evidence="2">The sequence shown here is derived from an EMBL/GenBank/DDBJ whole genome shotgun (WGS) entry which is preliminary data.</text>
</comment>
<evidence type="ECO:0000313" key="3">
    <source>
        <dbReference type="Proteomes" id="UP001460270"/>
    </source>
</evidence>
<evidence type="ECO:0008006" key="4">
    <source>
        <dbReference type="Google" id="ProtNLM"/>
    </source>
</evidence>
<accession>A0AAW0PGQ9</accession>
<evidence type="ECO:0000313" key="2">
    <source>
        <dbReference type="EMBL" id="KAK7916373.1"/>
    </source>
</evidence>
<dbReference type="AlphaFoldDB" id="A0AAW0PGQ9"/>
<evidence type="ECO:0000256" key="1">
    <source>
        <dbReference type="SAM" id="SignalP"/>
    </source>
</evidence>
<feature type="chain" id="PRO_5043609320" description="Secreted protein" evidence="1">
    <location>
        <begin position="21"/>
        <end position="127"/>
    </location>
</feature>